<organism evidence="1">
    <name type="scientific">Chlamydia pneumoniae</name>
    <name type="common">Chlamydophila pneumoniae</name>
    <dbReference type="NCBI Taxonomy" id="83558"/>
    <lineage>
        <taxon>Bacteria</taxon>
        <taxon>Pseudomonadati</taxon>
        <taxon>Chlamydiota</taxon>
        <taxon>Chlamydiia</taxon>
        <taxon>Chlamydiales</taxon>
        <taxon>Chlamydiaceae</taxon>
        <taxon>Chlamydia/Chlamydophila group</taxon>
        <taxon>Chlamydia</taxon>
    </lineage>
</organism>
<protein>
    <recommendedName>
        <fullName evidence="2">Double zinc ribbon domain-containing protein</fullName>
    </recommendedName>
</protein>
<evidence type="ECO:0000313" key="1">
    <source>
        <dbReference type="EMBL" id="CRI42541.1"/>
    </source>
</evidence>
<sequence>MVLFSLLFPKLCYGCQAPGAYFCSNCLEKLLVEDREGRCLHCFRYLGSSETRLCSQCSPSSQLQAFSLYLPSQMALSVYARACEGKRPALQFFSKSIAFELASLDETPSCIAYITSTISREIVVEVAKLEKLLRIPLWPWLPKKRQIEKLPKGECICFLSAYPLSQKWMQAIVGGSASPVVSISLFLSQNDQ</sequence>
<dbReference type="AlphaFoldDB" id="A0A0F7WSN5"/>
<gene>
    <name evidence="1" type="ORF">BN1224_DC9_BS_00240</name>
</gene>
<proteinExistence type="predicted"/>
<dbReference type="EMBL" id="LN847049">
    <property type="protein sequence ID" value="CRI42541.1"/>
    <property type="molecule type" value="Genomic_DNA"/>
</dbReference>
<accession>A0A0F7WSN5</accession>
<evidence type="ECO:0008006" key="2">
    <source>
        <dbReference type="Google" id="ProtNLM"/>
    </source>
</evidence>
<reference evidence="1" key="1">
    <citation type="submission" date="2015-05" db="EMBL/GenBank/DDBJ databases">
        <authorList>
            <person name="Rattei Thomas"/>
        </authorList>
    </citation>
    <scope>NUCLEOTIDE SEQUENCE</scope>
    <source>
        <strain evidence="1">DC9</strain>
    </source>
</reference>
<name>A0A0F7WSN5_CHLPN</name>